<dbReference type="AlphaFoldDB" id="U5LFT0"/>
<gene>
    <name evidence="1" type="ORF">N288_22090</name>
</gene>
<dbReference type="EMBL" id="CP006643">
    <property type="protein sequence ID" value="AGX06258.1"/>
    <property type="molecule type" value="Genomic_DNA"/>
</dbReference>
<evidence type="ECO:0000313" key="1">
    <source>
        <dbReference type="EMBL" id="AGX06258.1"/>
    </source>
</evidence>
<sequence length="37" mass="4147">MRVNGKVGWADFGLGQIVGRGLVANIWWKLLIKMESC</sequence>
<proteinExistence type="predicted"/>
<dbReference type="HOGENOM" id="CLU_3340119_0_0_9"/>
<accession>U5LFT0</accession>
<dbReference type="STRING" id="1367477.N288_22090"/>
<name>U5LFT0_9BACI</name>
<protein>
    <submittedName>
        <fullName evidence="1">Uncharacterized protein</fullName>
    </submittedName>
</protein>
<dbReference type="Proteomes" id="UP000017805">
    <property type="component" value="Chromosome"/>
</dbReference>
<dbReference type="KEGG" id="bif:N288_22090"/>
<keyword evidence="2" id="KW-1185">Reference proteome</keyword>
<organism evidence="1 2">
    <name type="scientific">Bacillus infantis NRRL B-14911</name>
    <dbReference type="NCBI Taxonomy" id="1367477"/>
    <lineage>
        <taxon>Bacteria</taxon>
        <taxon>Bacillati</taxon>
        <taxon>Bacillota</taxon>
        <taxon>Bacilli</taxon>
        <taxon>Bacillales</taxon>
        <taxon>Bacillaceae</taxon>
        <taxon>Bacillus</taxon>
    </lineage>
</organism>
<evidence type="ECO:0000313" key="2">
    <source>
        <dbReference type="Proteomes" id="UP000017805"/>
    </source>
</evidence>
<reference evidence="1 2" key="1">
    <citation type="submission" date="2013-07" db="EMBL/GenBank/DDBJ databases">
        <title>Complete genome sequence of Bacillus infantis NRRL B-14911 that has potential to induce cardiac disease by antigenic mimicry.</title>
        <authorList>
            <person name="Massilamany C."/>
            <person name="Smith T.P.L."/>
            <person name="Loy J.D."/>
            <person name="Barletta R."/>
            <person name="Reddy J."/>
        </authorList>
    </citation>
    <scope>NUCLEOTIDE SEQUENCE [LARGE SCALE GENOMIC DNA]</scope>
    <source>
        <strain evidence="1 2">NRRL B-14911</strain>
    </source>
</reference>